<dbReference type="RefSeq" id="WP_281840680.1">
    <property type="nucleotide sequence ID" value="NZ_BROH01000001.1"/>
</dbReference>
<dbReference type="EMBL" id="BROH01000001">
    <property type="protein sequence ID" value="GKY86724.1"/>
    <property type="molecule type" value="Genomic_DNA"/>
</dbReference>
<name>A0ABQ5LP54_9RHOB</name>
<keyword evidence="2" id="KW-1185">Reference proteome</keyword>
<sequence>MPNNDQTKEAPELCPDATRREILTILSESGLTPGQGIEGMIDRFIRGGAAR</sequence>
<evidence type="ECO:0000313" key="1">
    <source>
        <dbReference type="EMBL" id="GKY86724.1"/>
    </source>
</evidence>
<organism evidence="1 2">
    <name type="scientific">Sinisalibacter aestuarii</name>
    <dbReference type="NCBI Taxonomy" id="2949426"/>
    <lineage>
        <taxon>Bacteria</taxon>
        <taxon>Pseudomonadati</taxon>
        <taxon>Pseudomonadota</taxon>
        <taxon>Alphaproteobacteria</taxon>
        <taxon>Rhodobacterales</taxon>
        <taxon>Roseobacteraceae</taxon>
        <taxon>Sinisalibacter</taxon>
    </lineage>
</organism>
<evidence type="ECO:0000313" key="2">
    <source>
        <dbReference type="Proteomes" id="UP001144205"/>
    </source>
</evidence>
<gene>
    <name evidence="1" type="ORF">STA1M1_05930</name>
</gene>
<proteinExistence type="predicted"/>
<protein>
    <submittedName>
        <fullName evidence="1">Uncharacterized protein</fullName>
    </submittedName>
</protein>
<dbReference type="Proteomes" id="UP001144205">
    <property type="component" value="Unassembled WGS sequence"/>
</dbReference>
<comment type="caution">
    <text evidence="1">The sequence shown here is derived from an EMBL/GenBank/DDBJ whole genome shotgun (WGS) entry which is preliminary data.</text>
</comment>
<accession>A0ABQ5LP54</accession>
<reference evidence="1" key="1">
    <citation type="journal article" date="2023" name="Int. J. Syst. Evol. Microbiol.">
        <title>Sinisalibacter aestuarii sp. nov., isolated from estuarine sediment of the Arakawa River.</title>
        <authorList>
            <person name="Arafat S.T."/>
            <person name="Hirano S."/>
            <person name="Sato A."/>
            <person name="Takeuchi K."/>
            <person name="Yasuda T."/>
            <person name="Terahara T."/>
            <person name="Hamada M."/>
            <person name="Kobayashi T."/>
        </authorList>
    </citation>
    <scope>NUCLEOTIDE SEQUENCE</scope>
    <source>
        <strain evidence="1">B-399</strain>
    </source>
</reference>